<evidence type="ECO:0000256" key="9">
    <source>
        <dbReference type="SAM" id="Phobius"/>
    </source>
</evidence>
<keyword evidence="8" id="KW-0902">Two-component regulatory system</keyword>
<keyword evidence="9" id="KW-0472">Membrane</keyword>
<dbReference type="RefSeq" id="WP_282763366.1">
    <property type="nucleotide sequence ID" value="NZ_JASCTH010000019.1"/>
</dbReference>
<dbReference type="Gene3D" id="1.20.5.1930">
    <property type="match status" value="1"/>
</dbReference>
<evidence type="ECO:0000256" key="2">
    <source>
        <dbReference type="ARBA" id="ARBA00012438"/>
    </source>
</evidence>
<dbReference type="InterPro" id="IPR036890">
    <property type="entry name" value="HATPase_C_sf"/>
</dbReference>
<feature type="domain" description="Signal transduction histidine kinase subgroup 3 dimerisation and phosphoacceptor" evidence="10">
    <location>
        <begin position="186"/>
        <end position="250"/>
    </location>
</feature>
<sequence length="388" mass="40660">MNVRERWRTSTRFQDLANAGGTFGAGVLLNLVGLTDVWSLPDLFPGLPDGWHSLLLAAGCLAMLGRRRHPMAALGAGTAAFAADLALGGSIAFILVLFDLLFSAGRFASARARTAVTTAVFVLIGTASVVGGLAAEKSRVAVAVVICLQMTSLLFVPLWWAANLRQQHRLGVLDAERAAREAVLAERATMARDLHDVIAAHLATTAMHSGAALAMPPDNDRDRAALQAVRTSSLAALEEMRSMILLLRADDTGPKDPTLPGGLDRLPDLAAAATAGGLRVDVRVRDIPGIPVVVEHTVYGIVREALTNAGKHAPGSEVRVDVRPAGDRVAVTVTNTLTGSGGLDHRALSAGTGLWSIRERAALLGGELTAARDGDLWKVHASLPVHAA</sequence>
<keyword evidence="3" id="KW-0597">Phosphoprotein</keyword>
<feature type="transmembrane region" description="Helical" evidence="9">
    <location>
        <begin position="114"/>
        <end position="133"/>
    </location>
</feature>
<comment type="catalytic activity">
    <reaction evidence="1">
        <text>ATP + protein L-histidine = ADP + protein N-phospho-L-histidine.</text>
        <dbReference type="EC" id="2.7.13.3"/>
    </reaction>
</comment>
<evidence type="ECO:0000256" key="1">
    <source>
        <dbReference type="ARBA" id="ARBA00000085"/>
    </source>
</evidence>
<dbReference type="GO" id="GO:0016301">
    <property type="term" value="F:kinase activity"/>
    <property type="evidence" value="ECO:0007669"/>
    <property type="project" value="UniProtKB-KW"/>
</dbReference>
<dbReference type="Gene3D" id="3.30.565.10">
    <property type="entry name" value="Histidine kinase-like ATPase, C-terminal domain"/>
    <property type="match status" value="1"/>
</dbReference>
<evidence type="ECO:0000256" key="4">
    <source>
        <dbReference type="ARBA" id="ARBA00022679"/>
    </source>
</evidence>
<dbReference type="SUPFAM" id="SSF55874">
    <property type="entry name" value="ATPase domain of HSP90 chaperone/DNA topoisomerase II/histidine kinase"/>
    <property type="match status" value="1"/>
</dbReference>
<dbReference type="EC" id="2.7.13.3" evidence="2"/>
<keyword evidence="6 11" id="KW-0418">Kinase</keyword>
<evidence type="ECO:0000313" key="11">
    <source>
        <dbReference type="EMBL" id="MDI6102331.1"/>
    </source>
</evidence>
<keyword evidence="12" id="KW-1185">Reference proteome</keyword>
<dbReference type="CDD" id="cd16917">
    <property type="entry name" value="HATPase_UhpB-NarQ-NarX-like"/>
    <property type="match status" value="1"/>
</dbReference>
<dbReference type="InterPro" id="IPR011712">
    <property type="entry name" value="Sig_transdc_His_kin_sub3_dim/P"/>
</dbReference>
<keyword evidence="7" id="KW-0067">ATP-binding</keyword>
<protein>
    <recommendedName>
        <fullName evidence="2">histidine kinase</fullName>
        <ecNumber evidence="2">2.7.13.3</ecNumber>
    </recommendedName>
</protein>
<evidence type="ECO:0000313" key="12">
    <source>
        <dbReference type="Proteomes" id="UP001241758"/>
    </source>
</evidence>
<keyword evidence="4" id="KW-0808">Transferase</keyword>
<reference evidence="11 12" key="1">
    <citation type="submission" date="2023-05" db="EMBL/GenBank/DDBJ databases">
        <title>Actinoplanes sp. NEAU-A12 genome sequencing.</title>
        <authorList>
            <person name="Wang Z.-S."/>
        </authorList>
    </citation>
    <scope>NUCLEOTIDE SEQUENCE [LARGE SCALE GENOMIC DNA]</scope>
    <source>
        <strain evidence="11 12">NEAU-A12</strain>
    </source>
</reference>
<evidence type="ECO:0000256" key="6">
    <source>
        <dbReference type="ARBA" id="ARBA00022777"/>
    </source>
</evidence>
<feature type="transmembrane region" description="Helical" evidence="9">
    <location>
        <begin position="78"/>
        <end position="102"/>
    </location>
</feature>
<keyword evidence="5" id="KW-0547">Nucleotide-binding</keyword>
<feature type="transmembrane region" description="Helical" evidence="9">
    <location>
        <begin position="16"/>
        <end position="38"/>
    </location>
</feature>
<gene>
    <name evidence="11" type="ORF">QLQ12_27305</name>
</gene>
<dbReference type="PANTHER" id="PTHR24421:SF10">
    <property type="entry name" value="NITRATE_NITRITE SENSOR PROTEIN NARQ"/>
    <property type="match status" value="1"/>
</dbReference>
<dbReference type="InterPro" id="IPR050482">
    <property type="entry name" value="Sensor_HK_TwoCompSys"/>
</dbReference>
<evidence type="ECO:0000256" key="7">
    <source>
        <dbReference type="ARBA" id="ARBA00022840"/>
    </source>
</evidence>
<dbReference type="Proteomes" id="UP001241758">
    <property type="component" value="Unassembled WGS sequence"/>
</dbReference>
<accession>A0ABT6WRG2</accession>
<evidence type="ECO:0000259" key="10">
    <source>
        <dbReference type="Pfam" id="PF07730"/>
    </source>
</evidence>
<feature type="transmembrane region" description="Helical" evidence="9">
    <location>
        <begin position="140"/>
        <end position="160"/>
    </location>
</feature>
<dbReference type="Pfam" id="PF07730">
    <property type="entry name" value="HisKA_3"/>
    <property type="match status" value="1"/>
</dbReference>
<comment type="caution">
    <text evidence="11">The sequence shown here is derived from an EMBL/GenBank/DDBJ whole genome shotgun (WGS) entry which is preliminary data.</text>
</comment>
<name>A0ABT6WRG2_9ACTN</name>
<evidence type="ECO:0000256" key="8">
    <source>
        <dbReference type="ARBA" id="ARBA00023012"/>
    </source>
</evidence>
<proteinExistence type="predicted"/>
<feature type="transmembrane region" description="Helical" evidence="9">
    <location>
        <begin position="50"/>
        <end position="66"/>
    </location>
</feature>
<evidence type="ECO:0000256" key="5">
    <source>
        <dbReference type="ARBA" id="ARBA00022741"/>
    </source>
</evidence>
<keyword evidence="9" id="KW-0812">Transmembrane</keyword>
<evidence type="ECO:0000256" key="3">
    <source>
        <dbReference type="ARBA" id="ARBA00022553"/>
    </source>
</evidence>
<dbReference type="EMBL" id="JASCTH010000019">
    <property type="protein sequence ID" value="MDI6102331.1"/>
    <property type="molecule type" value="Genomic_DNA"/>
</dbReference>
<dbReference type="PANTHER" id="PTHR24421">
    <property type="entry name" value="NITRATE/NITRITE SENSOR PROTEIN NARX-RELATED"/>
    <property type="match status" value="1"/>
</dbReference>
<keyword evidence="9" id="KW-1133">Transmembrane helix</keyword>
<organism evidence="11 12">
    <name type="scientific">Actinoplanes sandaracinus</name>
    <dbReference type="NCBI Taxonomy" id="3045177"/>
    <lineage>
        <taxon>Bacteria</taxon>
        <taxon>Bacillati</taxon>
        <taxon>Actinomycetota</taxon>
        <taxon>Actinomycetes</taxon>
        <taxon>Micromonosporales</taxon>
        <taxon>Micromonosporaceae</taxon>
        <taxon>Actinoplanes</taxon>
    </lineage>
</organism>